<dbReference type="Pfam" id="PF01757">
    <property type="entry name" value="Acyl_transf_3"/>
    <property type="match status" value="1"/>
</dbReference>
<reference evidence="4 5" key="1">
    <citation type="submission" date="2021-03" db="EMBL/GenBank/DDBJ databases">
        <title>Whole genome shotgun sequence of Actinoplanes toevensis NBRC 105298.</title>
        <authorList>
            <person name="Komaki H."/>
            <person name="Tamura T."/>
        </authorList>
    </citation>
    <scope>NUCLEOTIDE SEQUENCE [LARGE SCALE GENOMIC DNA]</scope>
    <source>
        <strain evidence="4 5">NBRC 105298</strain>
    </source>
</reference>
<feature type="transmembrane region" description="Helical" evidence="2">
    <location>
        <begin position="164"/>
        <end position="182"/>
    </location>
</feature>
<feature type="transmembrane region" description="Helical" evidence="2">
    <location>
        <begin position="335"/>
        <end position="356"/>
    </location>
</feature>
<evidence type="ECO:0000259" key="3">
    <source>
        <dbReference type="Pfam" id="PF01757"/>
    </source>
</evidence>
<feature type="transmembrane region" description="Helical" evidence="2">
    <location>
        <begin position="241"/>
        <end position="259"/>
    </location>
</feature>
<gene>
    <name evidence="4" type="ORF">Ato02nite_080100</name>
</gene>
<feature type="region of interest" description="Disordered" evidence="1">
    <location>
        <begin position="1"/>
        <end position="29"/>
    </location>
</feature>
<feature type="transmembrane region" description="Helical" evidence="2">
    <location>
        <begin position="112"/>
        <end position="132"/>
    </location>
</feature>
<dbReference type="InterPro" id="IPR050879">
    <property type="entry name" value="Acyltransferase_3"/>
</dbReference>
<keyword evidence="4" id="KW-0012">Acyltransferase</keyword>
<feature type="transmembrane region" description="Helical" evidence="2">
    <location>
        <begin position="298"/>
        <end position="315"/>
    </location>
</feature>
<evidence type="ECO:0000313" key="5">
    <source>
        <dbReference type="Proteomes" id="UP000677082"/>
    </source>
</evidence>
<feature type="transmembrane region" description="Helical" evidence="2">
    <location>
        <begin position="37"/>
        <end position="54"/>
    </location>
</feature>
<feature type="transmembrane region" description="Helical" evidence="2">
    <location>
        <begin position="216"/>
        <end position="234"/>
    </location>
</feature>
<dbReference type="EMBL" id="BOQN01000111">
    <property type="protein sequence ID" value="GIM96217.1"/>
    <property type="molecule type" value="Genomic_DNA"/>
</dbReference>
<dbReference type="GO" id="GO:0016747">
    <property type="term" value="F:acyltransferase activity, transferring groups other than amino-acyl groups"/>
    <property type="evidence" value="ECO:0007669"/>
    <property type="project" value="InterPro"/>
</dbReference>
<feature type="transmembrane region" description="Helical" evidence="2">
    <location>
        <begin position="191"/>
        <end position="210"/>
    </location>
</feature>
<comment type="caution">
    <text evidence="4">The sequence shown here is derived from an EMBL/GenBank/DDBJ whole genome shotgun (WGS) entry which is preliminary data.</text>
</comment>
<dbReference type="InterPro" id="IPR002656">
    <property type="entry name" value="Acyl_transf_3_dom"/>
</dbReference>
<protein>
    <submittedName>
        <fullName evidence="4">Acyltransferase</fullName>
    </submittedName>
</protein>
<keyword evidence="4" id="KW-0808">Transferase</keyword>
<keyword evidence="2" id="KW-0812">Transmembrane</keyword>
<accession>A0A919W9Q1</accession>
<sequence length="390" mass="43210">MPRPVTDGQPRHQKDRQPRSAGPANDGRRRLPALDGLRYLAALSVAVFHLVAGGEDGLVNLWGRPGADVFGVGYLIASYGWVGVPLFFMISGFVICMSSWNRSPAEYAVSRFVRLYPAFWACVLLTTLVTILHPDVFHPVGFRALLANLTMLQDPLGTPRVDDVYWTLWLELKFYLLFLVVLRRGTTYRRVVGFCLAWTIASVLATEVHQPWLDALLIRGNSQYFIAGIALYLIHRYGSRPVLWTLVGSSWALSMYYYAGNPWQTVHGHSYAPSSALITACFVVLALLALGKLDRLRWRVLTVLGTATYPLYLLHRVAGFTIVHALRQHLTASPVVLLAGLLVALTGVALLIHHLVERPLAPRLKAALTRSRHAVGAVPRPQPSPGSWGP</sequence>
<dbReference type="Proteomes" id="UP000677082">
    <property type="component" value="Unassembled WGS sequence"/>
</dbReference>
<dbReference type="AlphaFoldDB" id="A0A919W9Q1"/>
<dbReference type="PANTHER" id="PTHR23028">
    <property type="entry name" value="ACETYLTRANSFERASE"/>
    <property type="match status" value="1"/>
</dbReference>
<name>A0A919W9Q1_9ACTN</name>
<evidence type="ECO:0000256" key="1">
    <source>
        <dbReference type="SAM" id="MobiDB-lite"/>
    </source>
</evidence>
<evidence type="ECO:0000313" key="4">
    <source>
        <dbReference type="EMBL" id="GIM96217.1"/>
    </source>
</evidence>
<feature type="compositionally biased region" description="Basic and acidic residues" evidence="1">
    <location>
        <begin position="9"/>
        <end position="18"/>
    </location>
</feature>
<keyword evidence="2" id="KW-0472">Membrane</keyword>
<keyword evidence="2" id="KW-1133">Transmembrane helix</keyword>
<keyword evidence="5" id="KW-1185">Reference proteome</keyword>
<feature type="domain" description="Acyltransferase 3" evidence="3">
    <location>
        <begin position="32"/>
        <end position="351"/>
    </location>
</feature>
<dbReference type="GO" id="GO:0016020">
    <property type="term" value="C:membrane"/>
    <property type="evidence" value="ECO:0007669"/>
    <property type="project" value="TreeGrafter"/>
</dbReference>
<proteinExistence type="predicted"/>
<organism evidence="4 5">
    <name type="scientific">Paractinoplanes toevensis</name>
    <dbReference type="NCBI Taxonomy" id="571911"/>
    <lineage>
        <taxon>Bacteria</taxon>
        <taxon>Bacillati</taxon>
        <taxon>Actinomycetota</taxon>
        <taxon>Actinomycetes</taxon>
        <taxon>Micromonosporales</taxon>
        <taxon>Micromonosporaceae</taxon>
        <taxon>Paractinoplanes</taxon>
    </lineage>
</organism>
<evidence type="ECO:0000256" key="2">
    <source>
        <dbReference type="SAM" id="Phobius"/>
    </source>
</evidence>
<dbReference type="PANTHER" id="PTHR23028:SF53">
    <property type="entry name" value="ACYL_TRANSF_3 DOMAIN-CONTAINING PROTEIN"/>
    <property type="match status" value="1"/>
</dbReference>
<feature type="transmembrane region" description="Helical" evidence="2">
    <location>
        <begin position="271"/>
        <end position="291"/>
    </location>
</feature>
<dbReference type="GO" id="GO:0009103">
    <property type="term" value="P:lipopolysaccharide biosynthetic process"/>
    <property type="evidence" value="ECO:0007669"/>
    <property type="project" value="TreeGrafter"/>
</dbReference>
<feature type="transmembrane region" description="Helical" evidence="2">
    <location>
        <begin position="74"/>
        <end position="100"/>
    </location>
</feature>